<sequence length="61" mass="6295">MRRQAPPKSPHPQVHGGFRAAGAAVTAVGTSGNTAEITLGNRRHYGVLSASALIRLSLSDS</sequence>
<evidence type="ECO:0000313" key="1">
    <source>
        <dbReference type="EMBL" id="GAA5155358.1"/>
    </source>
</evidence>
<name>A0ABP9Q0Z8_9PSEU</name>
<proteinExistence type="predicted"/>
<comment type="caution">
    <text evidence="1">The sequence shown here is derived from an EMBL/GenBank/DDBJ whole genome shotgun (WGS) entry which is preliminary data.</text>
</comment>
<organism evidence="1 2">
    <name type="scientific">Amycolatopsis dongchuanensis</name>
    <dbReference type="NCBI Taxonomy" id="1070866"/>
    <lineage>
        <taxon>Bacteria</taxon>
        <taxon>Bacillati</taxon>
        <taxon>Actinomycetota</taxon>
        <taxon>Actinomycetes</taxon>
        <taxon>Pseudonocardiales</taxon>
        <taxon>Pseudonocardiaceae</taxon>
        <taxon>Amycolatopsis</taxon>
    </lineage>
</organism>
<dbReference type="EMBL" id="BAABIB010000023">
    <property type="protein sequence ID" value="GAA5155358.1"/>
    <property type="molecule type" value="Genomic_DNA"/>
</dbReference>
<reference evidence="2" key="1">
    <citation type="journal article" date="2019" name="Int. J. Syst. Evol. Microbiol.">
        <title>The Global Catalogue of Microorganisms (GCM) 10K type strain sequencing project: providing services to taxonomists for standard genome sequencing and annotation.</title>
        <authorList>
            <consortium name="The Broad Institute Genomics Platform"/>
            <consortium name="The Broad Institute Genome Sequencing Center for Infectious Disease"/>
            <person name="Wu L."/>
            <person name="Ma J."/>
        </authorList>
    </citation>
    <scope>NUCLEOTIDE SEQUENCE [LARGE SCALE GENOMIC DNA]</scope>
    <source>
        <strain evidence="2">JCM 18054</strain>
    </source>
</reference>
<keyword evidence="2" id="KW-1185">Reference proteome</keyword>
<evidence type="ECO:0000313" key="2">
    <source>
        <dbReference type="Proteomes" id="UP001500192"/>
    </source>
</evidence>
<accession>A0ABP9Q0Z8</accession>
<gene>
    <name evidence="1" type="ORF">GCM10023214_11000</name>
</gene>
<dbReference type="Proteomes" id="UP001500192">
    <property type="component" value="Unassembled WGS sequence"/>
</dbReference>
<protein>
    <submittedName>
        <fullName evidence="1">Uncharacterized protein</fullName>
    </submittedName>
</protein>